<dbReference type="SMART" id="SM00091">
    <property type="entry name" value="PAS"/>
    <property type="match status" value="1"/>
</dbReference>
<keyword evidence="9" id="KW-1133">Transmembrane helix</keyword>
<gene>
    <name evidence="13" type="ORF">GR167_04625</name>
</gene>
<dbReference type="GO" id="GO:0006355">
    <property type="term" value="P:regulation of DNA-templated transcription"/>
    <property type="evidence" value="ECO:0007669"/>
    <property type="project" value="InterPro"/>
</dbReference>
<dbReference type="InterPro" id="IPR001789">
    <property type="entry name" value="Sig_transdc_resp-reg_receiver"/>
</dbReference>
<dbReference type="PROSITE" id="PS50110">
    <property type="entry name" value="RESPONSE_REGULATORY"/>
    <property type="match status" value="1"/>
</dbReference>
<keyword evidence="6" id="KW-0902">Two-component regulatory system</keyword>
<dbReference type="SMART" id="SM00387">
    <property type="entry name" value="HATPase_c"/>
    <property type="match status" value="1"/>
</dbReference>
<feature type="domain" description="PAS" evidence="12">
    <location>
        <begin position="208"/>
        <end position="262"/>
    </location>
</feature>
<dbReference type="GO" id="GO:0005886">
    <property type="term" value="C:plasma membrane"/>
    <property type="evidence" value="ECO:0007669"/>
    <property type="project" value="TreeGrafter"/>
</dbReference>
<dbReference type="Gene3D" id="3.30.450.20">
    <property type="entry name" value="PAS domain"/>
    <property type="match status" value="1"/>
</dbReference>
<dbReference type="SMART" id="SM00448">
    <property type="entry name" value="REC"/>
    <property type="match status" value="1"/>
</dbReference>
<evidence type="ECO:0000256" key="9">
    <source>
        <dbReference type="SAM" id="Phobius"/>
    </source>
</evidence>
<dbReference type="SUPFAM" id="SSF47384">
    <property type="entry name" value="Homodimeric domain of signal transducing histidine kinase"/>
    <property type="match status" value="1"/>
</dbReference>
<keyword evidence="4" id="KW-0808">Transferase</keyword>
<keyword evidence="9" id="KW-0472">Membrane</keyword>
<evidence type="ECO:0000256" key="1">
    <source>
        <dbReference type="ARBA" id="ARBA00000085"/>
    </source>
</evidence>
<sequence length="854" mass="94205">MGSTRILMAIAAISFLLVVFQSIGVISKVRDLRVANGDNVQWALGQAENEFLKFQSSLIKAADGDAESLATVRHHFNILYSRVDVFEEGSSYDELHKIESFEKAMTSVHEFLAQTTPLIDASDAQLTAGLNSIEENSVDVARNLQQLSITALNQRAEAREVRRKDISSTLLVLTATSTLLMGTLLLLAYYFNTLTRRSEERRRQVNEAGQRTRAVISTALDAVIVTDAKGIIEEFNNAAVEIFGYSHAEAIGRNVSDLIVPDQYIDSHDRAMKRIDDGGPFHIVSKGRVRLDAKRSNGEVFPIELALQKSDLHGRRFFIAFIRDISFRVRAEQDLIEARDQALAGEKAKARFLAVMSHEIRTPLNGLMGNLSLLQETPLSGNQQGYVDNMSTSGKLLMDHINDVLDIARYEAGKPILRNRPTDLQEVVDTALNNLKDHADKRGNTIHSYWLGPRRKWVKTDPGRIQQILINLVSNAIKFTKDGEITVEVIAEPGTDIIEFKVADTGMGISEADLATIFDDFVTSDSAYNREAGGTGLGLGIVKRITSLLGGELGVDSRLGEGSTFWVKIPMEDADAPIEQAPSRAAAKAGKIADAAEKRPTRKLDILVVEDNEINRNVVRAMLQRDGHRISEAPDGQSGVARAAEKKFDLILMDISMPVLDGREATRRIRSGNGASSTTPIIALTAHVLPENVSEFMQDGMQDVLPKPLMRQDLERIIATYTQDRPEETDSRDAPPMPAAPGRQLINPETNTALRDSLGEGYDALRLQLTEELTELVEWLQGECDDMMEIAARCHKHASSAALFGAEQMRQALIDIEIAGKKGDNAVVSVRREMLPALLRDTLDALDRQDAEQG</sequence>
<dbReference type="AlphaFoldDB" id="A0A6L8LF94"/>
<feature type="compositionally biased region" description="Basic and acidic residues" evidence="8">
    <location>
        <begin position="724"/>
        <end position="733"/>
    </location>
</feature>
<dbReference type="Gene3D" id="3.40.50.2300">
    <property type="match status" value="1"/>
</dbReference>
<dbReference type="Gene3D" id="1.10.287.130">
    <property type="match status" value="1"/>
</dbReference>
<dbReference type="GO" id="GO:0009927">
    <property type="term" value="F:histidine phosphotransfer kinase activity"/>
    <property type="evidence" value="ECO:0007669"/>
    <property type="project" value="TreeGrafter"/>
</dbReference>
<evidence type="ECO:0000256" key="2">
    <source>
        <dbReference type="ARBA" id="ARBA00012438"/>
    </source>
</evidence>
<comment type="catalytic activity">
    <reaction evidence="1">
        <text>ATP + protein L-histidine = ADP + protein N-phospho-L-histidine.</text>
        <dbReference type="EC" id="2.7.13.3"/>
    </reaction>
</comment>
<dbReference type="InterPro" id="IPR035965">
    <property type="entry name" value="PAS-like_dom_sf"/>
</dbReference>
<dbReference type="Gene3D" id="3.30.565.10">
    <property type="entry name" value="Histidine kinase-like ATPase, C-terminal domain"/>
    <property type="match status" value="1"/>
</dbReference>
<dbReference type="SUPFAM" id="SSF55874">
    <property type="entry name" value="ATPase domain of HSP90 chaperone/DNA topoisomerase II/histidine kinase"/>
    <property type="match status" value="1"/>
</dbReference>
<keyword evidence="9" id="KW-0812">Transmembrane</keyword>
<dbReference type="Gene3D" id="1.20.120.160">
    <property type="entry name" value="HPT domain"/>
    <property type="match status" value="1"/>
</dbReference>
<dbReference type="CDD" id="cd17546">
    <property type="entry name" value="REC_hyHK_CKI1_RcsC-like"/>
    <property type="match status" value="1"/>
</dbReference>
<dbReference type="PANTHER" id="PTHR43047:SF72">
    <property type="entry name" value="OSMOSENSING HISTIDINE PROTEIN KINASE SLN1"/>
    <property type="match status" value="1"/>
</dbReference>
<dbReference type="PANTHER" id="PTHR43047">
    <property type="entry name" value="TWO-COMPONENT HISTIDINE PROTEIN KINASE"/>
    <property type="match status" value="1"/>
</dbReference>
<dbReference type="NCBIfam" id="TIGR00229">
    <property type="entry name" value="sensory_box"/>
    <property type="match status" value="1"/>
</dbReference>
<feature type="transmembrane region" description="Helical" evidence="9">
    <location>
        <begin position="169"/>
        <end position="191"/>
    </location>
</feature>
<evidence type="ECO:0000256" key="7">
    <source>
        <dbReference type="PROSITE-ProRule" id="PRU00169"/>
    </source>
</evidence>
<dbReference type="InterPro" id="IPR004358">
    <property type="entry name" value="Sig_transdc_His_kin-like_C"/>
</dbReference>
<dbReference type="PROSITE" id="PS50112">
    <property type="entry name" value="PAS"/>
    <property type="match status" value="1"/>
</dbReference>
<evidence type="ECO:0000256" key="5">
    <source>
        <dbReference type="ARBA" id="ARBA00022777"/>
    </source>
</evidence>
<keyword evidence="14" id="KW-1185">Reference proteome</keyword>
<reference evidence="13 14" key="1">
    <citation type="submission" date="2020-01" db="EMBL/GenBank/DDBJ databases">
        <authorList>
            <person name="Chen S."/>
        </authorList>
    </citation>
    <scope>NUCLEOTIDE SEQUENCE [LARGE SCALE GENOMIC DNA]</scope>
    <source>
        <strain evidence="13 14">GS-10</strain>
    </source>
</reference>
<dbReference type="Proteomes" id="UP000479043">
    <property type="component" value="Unassembled WGS sequence"/>
</dbReference>
<dbReference type="InterPro" id="IPR036641">
    <property type="entry name" value="HPT_dom_sf"/>
</dbReference>
<name>A0A6L8LF94_9RHOB</name>
<dbReference type="InterPro" id="IPR036097">
    <property type="entry name" value="HisK_dim/P_sf"/>
</dbReference>
<dbReference type="InterPro" id="IPR005467">
    <property type="entry name" value="His_kinase_dom"/>
</dbReference>
<dbReference type="SUPFAM" id="SSF55785">
    <property type="entry name" value="PYP-like sensor domain (PAS domain)"/>
    <property type="match status" value="1"/>
</dbReference>
<dbReference type="Pfam" id="PF00989">
    <property type="entry name" value="PAS"/>
    <property type="match status" value="1"/>
</dbReference>
<evidence type="ECO:0000259" key="10">
    <source>
        <dbReference type="PROSITE" id="PS50109"/>
    </source>
</evidence>
<dbReference type="InterPro" id="IPR013767">
    <property type="entry name" value="PAS_fold"/>
</dbReference>
<keyword evidence="5" id="KW-0418">Kinase</keyword>
<dbReference type="SUPFAM" id="SSF52172">
    <property type="entry name" value="CheY-like"/>
    <property type="match status" value="1"/>
</dbReference>
<protein>
    <recommendedName>
        <fullName evidence="2">histidine kinase</fullName>
        <ecNumber evidence="2">2.7.13.3</ecNumber>
    </recommendedName>
</protein>
<dbReference type="SUPFAM" id="SSF47226">
    <property type="entry name" value="Histidine-containing phosphotransfer domain, HPT domain"/>
    <property type="match status" value="1"/>
</dbReference>
<dbReference type="CDD" id="cd16922">
    <property type="entry name" value="HATPase_EvgS-ArcB-TorS-like"/>
    <property type="match status" value="1"/>
</dbReference>
<evidence type="ECO:0000259" key="12">
    <source>
        <dbReference type="PROSITE" id="PS50112"/>
    </source>
</evidence>
<dbReference type="InterPro" id="IPR003661">
    <property type="entry name" value="HisK_dim/P_dom"/>
</dbReference>
<feature type="region of interest" description="Disordered" evidence="8">
    <location>
        <begin position="723"/>
        <end position="745"/>
    </location>
</feature>
<evidence type="ECO:0000256" key="6">
    <source>
        <dbReference type="ARBA" id="ARBA00023012"/>
    </source>
</evidence>
<keyword evidence="3 7" id="KW-0597">Phosphoprotein</keyword>
<dbReference type="Pfam" id="PF02518">
    <property type="entry name" value="HATPase_c"/>
    <property type="match status" value="1"/>
</dbReference>
<dbReference type="CDD" id="cd00082">
    <property type="entry name" value="HisKA"/>
    <property type="match status" value="1"/>
</dbReference>
<dbReference type="Pfam" id="PF00512">
    <property type="entry name" value="HisKA"/>
    <property type="match status" value="1"/>
</dbReference>
<dbReference type="SMART" id="SM00388">
    <property type="entry name" value="HisKA"/>
    <property type="match status" value="1"/>
</dbReference>
<dbReference type="Pfam" id="PF00072">
    <property type="entry name" value="Response_reg"/>
    <property type="match status" value="1"/>
</dbReference>
<comment type="caution">
    <text evidence="13">The sequence shown here is derived from an EMBL/GenBank/DDBJ whole genome shotgun (WGS) entry which is preliminary data.</text>
</comment>
<organism evidence="13 14">
    <name type="scientific">Thalassovita mangrovi</name>
    <dbReference type="NCBI Taxonomy" id="2692236"/>
    <lineage>
        <taxon>Bacteria</taxon>
        <taxon>Pseudomonadati</taxon>
        <taxon>Pseudomonadota</taxon>
        <taxon>Alphaproteobacteria</taxon>
        <taxon>Rhodobacterales</taxon>
        <taxon>Roseobacteraceae</taxon>
        <taxon>Thalassovita</taxon>
    </lineage>
</organism>
<dbReference type="InterPro" id="IPR000014">
    <property type="entry name" value="PAS"/>
</dbReference>
<dbReference type="InterPro" id="IPR003594">
    <property type="entry name" value="HATPase_dom"/>
</dbReference>
<evidence type="ECO:0000259" key="11">
    <source>
        <dbReference type="PROSITE" id="PS50110"/>
    </source>
</evidence>
<dbReference type="InterPro" id="IPR036890">
    <property type="entry name" value="HATPase_C_sf"/>
</dbReference>
<dbReference type="PROSITE" id="PS50109">
    <property type="entry name" value="HIS_KIN"/>
    <property type="match status" value="1"/>
</dbReference>
<dbReference type="GO" id="GO:0000155">
    <property type="term" value="F:phosphorelay sensor kinase activity"/>
    <property type="evidence" value="ECO:0007669"/>
    <property type="project" value="InterPro"/>
</dbReference>
<evidence type="ECO:0000256" key="4">
    <source>
        <dbReference type="ARBA" id="ARBA00022679"/>
    </source>
</evidence>
<dbReference type="EC" id="2.7.13.3" evidence="2"/>
<dbReference type="PRINTS" id="PR00344">
    <property type="entry name" value="BCTRLSENSOR"/>
</dbReference>
<dbReference type="FunFam" id="3.30.565.10:FF:000010">
    <property type="entry name" value="Sensor histidine kinase RcsC"/>
    <property type="match status" value="1"/>
</dbReference>
<dbReference type="EMBL" id="WWEN01000002">
    <property type="protein sequence ID" value="MYM54578.1"/>
    <property type="molecule type" value="Genomic_DNA"/>
</dbReference>
<evidence type="ECO:0000256" key="3">
    <source>
        <dbReference type="ARBA" id="ARBA00022553"/>
    </source>
</evidence>
<feature type="domain" description="Histidine kinase" evidence="10">
    <location>
        <begin position="355"/>
        <end position="573"/>
    </location>
</feature>
<dbReference type="CDD" id="cd00130">
    <property type="entry name" value="PAS"/>
    <property type="match status" value="1"/>
</dbReference>
<evidence type="ECO:0000313" key="13">
    <source>
        <dbReference type="EMBL" id="MYM54578.1"/>
    </source>
</evidence>
<evidence type="ECO:0000313" key="14">
    <source>
        <dbReference type="Proteomes" id="UP000479043"/>
    </source>
</evidence>
<proteinExistence type="predicted"/>
<feature type="modified residue" description="4-aspartylphosphate" evidence="7">
    <location>
        <position position="654"/>
    </location>
</feature>
<feature type="transmembrane region" description="Helical" evidence="9">
    <location>
        <begin position="6"/>
        <end position="26"/>
    </location>
</feature>
<accession>A0A6L8LF94</accession>
<feature type="domain" description="Response regulatory" evidence="11">
    <location>
        <begin position="605"/>
        <end position="722"/>
    </location>
</feature>
<evidence type="ECO:0000256" key="8">
    <source>
        <dbReference type="SAM" id="MobiDB-lite"/>
    </source>
</evidence>
<dbReference type="InterPro" id="IPR011006">
    <property type="entry name" value="CheY-like_superfamily"/>
</dbReference>